<organism evidence="7 8">
    <name type="scientific">Rasamsonia emersonii (strain ATCC 16479 / CBS 393.64 / IMI 116815)</name>
    <dbReference type="NCBI Taxonomy" id="1408163"/>
    <lineage>
        <taxon>Eukaryota</taxon>
        <taxon>Fungi</taxon>
        <taxon>Dikarya</taxon>
        <taxon>Ascomycota</taxon>
        <taxon>Pezizomycotina</taxon>
        <taxon>Eurotiomycetes</taxon>
        <taxon>Eurotiomycetidae</taxon>
        <taxon>Eurotiales</taxon>
        <taxon>Trichocomaceae</taxon>
        <taxon>Rasamsonia</taxon>
    </lineage>
</organism>
<dbReference type="EMBL" id="LASV01000135">
    <property type="protein sequence ID" value="KKA22596.1"/>
    <property type="molecule type" value="Genomic_DNA"/>
</dbReference>
<evidence type="ECO:0000259" key="6">
    <source>
        <dbReference type="Pfam" id="PF01212"/>
    </source>
</evidence>
<evidence type="ECO:0000256" key="4">
    <source>
        <dbReference type="ARBA" id="ARBA00023239"/>
    </source>
</evidence>
<keyword evidence="8" id="KW-1185">Reference proteome</keyword>
<dbReference type="GO" id="GO:0006567">
    <property type="term" value="P:L-threonine catabolic process"/>
    <property type="evidence" value="ECO:0007669"/>
    <property type="project" value="TreeGrafter"/>
</dbReference>
<proteinExistence type="inferred from homology"/>
<dbReference type="Gene3D" id="3.40.640.10">
    <property type="entry name" value="Type I PLP-dependent aspartate aminotransferase-like (Major domain)"/>
    <property type="match status" value="1"/>
</dbReference>
<reference evidence="7 8" key="1">
    <citation type="submission" date="2015-04" db="EMBL/GenBank/DDBJ databases">
        <authorList>
            <person name="Heijne W.H."/>
            <person name="Fedorova N.D."/>
            <person name="Nierman W.C."/>
            <person name="Vollebregt A.W."/>
            <person name="Zhao Z."/>
            <person name="Wu L."/>
            <person name="Kumar M."/>
            <person name="Stam H."/>
            <person name="van den Berg M.A."/>
            <person name="Pel H.J."/>
        </authorList>
    </citation>
    <scope>NUCLEOTIDE SEQUENCE [LARGE SCALE GENOMIC DNA]</scope>
    <source>
        <strain evidence="7 8">CBS 393.64</strain>
    </source>
</reference>
<dbReference type="PANTHER" id="PTHR48097:SF9">
    <property type="entry name" value="L-THREONINE ALDOLASE"/>
    <property type="match status" value="1"/>
</dbReference>
<dbReference type="GO" id="GO:0008732">
    <property type="term" value="F:L-allo-threonine aldolase activity"/>
    <property type="evidence" value="ECO:0007669"/>
    <property type="project" value="TreeGrafter"/>
</dbReference>
<feature type="region of interest" description="Disordered" evidence="5">
    <location>
        <begin position="1"/>
        <end position="85"/>
    </location>
</feature>
<evidence type="ECO:0000313" key="7">
    <source>
        <dbReference type="EMBL" id="KKA22596.1"/>
    </source>
</evidence>
<dbReference type="SUPFAM" id="SSF53383">
    <property type="entry name" value="PLP-dependent transferases"/>
    <property type="match status" value="1"/>
</dbReference>
<dbReference type="Gene3D" id="3.90.1150.10">
    <property type="entry name" value="Aspartate Aminotransferase, domain 1"/>
    <property type="match status" value="1"/>
</dbReference>
<dbReference type="InterPro" id="IPR015421">
    <property type="entry name" value="PyrdxlP-dep_Trfase_major"/>
</dbReference>
<keyword evidence="4" id="KW-0456">Lyase</keyword>
<dbReference type="RefSeq" id="XP_013329208.1">
    <property type="nucleotide sequence ID" value="XM_013473754.1"/>
</dbReference>
<dbReference type="Pfam" id="PF01212">
    <property type="entry name" value="Beta_elim_lyase"/>
    <property type="match status" value="1"/>
</dbReference>
<dbReference type="FunFam" id="3.40.640.10:FF:000030">
    <property type="entry name" value="Low-specificity L-threonine aldolase"/>
    <property type="match status" value="1"/>
</dbReference>
<dbReference type="Proteomes" id="UP000053958">
    <property type="component" value="Unassembled WGS sequence"/>
</dbReference>
<evidence type="ECO:0000256" key="1">
    <source>
        <dbReference type="ARBA" id="ARBA00001933"/>
    </source>
</evidence>
<dbReference type="STRING" id="1408163.A0A0F4YXM3"/>
<dbReference type="GeneID" id="25315737"/>
<comment type="similarity">
    <text evidence="2">Belongs to the threonine aldolase family.</text>
</comment>
<feature type="domain" description="Aromatic amino acid beta-eliminating lyase/threonine aldolase" evidence="6">
    <location>
        <begin position="98"/>
        <end position="390"/>
    </location>
</feature>
<dbReference type="OrthoDB" id="10261951at2759"/>
<accession>A0A0F4YXM3</accession>
<evidence type="ECO:0000256" key="3">
    <source>
        <dbReference type="ARBA" id="ARBA00022898"/>
    </source>
</evidence>
<evidence type="ECO:0000256" key="5">
    <source>
        <dbReference type="SAM" id="MobiDB-lite"/>
    </source>
</evidence>
<name>A0A0F4YXM3_RASE3</name>
<dbReference type="InterPro" id="IPR015422">
    <property type="entry name" value="PyrdxlP-dep_Trfase_small"/>
</dbReference>
<dbReference type="GO" id="GO:0005829">
    <property type="term" value="C:cytosol"/>
    <property type="evidence" value="ECO:0007669"/>
    <property type="project" value="TreeGrafter"/>
</dbReference>
<dbReference type="GO" id="GO:0006545">
    <property type="term" value="P:glycine biosynthetic process"/>
    <property type="evidence" value="ECO:0007669"/>
    <property type="project" value="TreeGrafter"/>
</dbReference>
<comment type="caution">
    <text evidence="7">The sequence shown here is derived from an EMBL/GenBank/DDBJ whole genome shotgun (WGS) entry which is preliminary data.</text>
</comment>
<sequence length="471" mass="50890">MAPGITDLPPSPSPPAVKSTATKTVPLASTSSNGHAGGEPGAEDTHNLNLDNLNNNSNNGESTAATTTTSQEDETPPSTFRYTTTKNLRDAQRRVEHDFRSDTVTVPTEDMMQAIIDASFQDDLYDESGDECVNRLQDRLAEMTGKEAALWVLSGTMGNQICLRTHLVQPPHTVLLDYRAHVHCWETGALPVMSQASVTQVHPSNGVHLTVDDVKRHIIPEGSIYFPPTRVVSLENTLSGTILPLKDAREISDFVRSFPVPEGERPIAMHLDGARLFDAVVAEGVDLKEYCACFDSISICLAKGLGAPMGSVIVGSKKFIQRAKYFRKMFGGGTRQPGMMAAAALAALEHTIPRLPQVHALTRQTAASIRALGYTIALPVQTNMIVLDLAKDGIPAAAFVEYGKRHGVTLFPSGRLVFHHQNSPAAVEKLVAALRELMEDKKAGKTLVDHEVSGVMCNDIPYLIINALAGE</sequence>
<protein>
    <submittedName>
        <fullName evidence="7">L-allo-threonine aldolase</fullName>
    </submittedName>
</protein>
<dbReference type="InterPro" id="IPR001597">
    <property type="entry name" value="ArAA_b-elim_lyase/Thr_aldolase"/>
</dbReference>
<dbReference type="NCBIfam" id="NF041359">
    <property type="entry name" value="GntG_guanitoxin"/>
    <property type="match status" value="1"/>
</dbReference>
<feature type="compositionally biased region" description="Low complexity" evidence="5">
    <location>
        <begin position="47"/>
        <end position="70"/>
    </location>
</feature>
<dbReference type="PANTHER" id="PTHR48097">
    <property type="entry name" value="L-THREONINE ALDOLASE-RELATED"/>
    <property type="match status" value="1"/>
</dbReference>
<feature type="compositionally biased region" description="Polar residues" evidence="5">
    <location>
        <begin position="19"/>
        <end position="34"/>
    </location>
</feature>
<keyword evidence="3" id="KW-0663">Pyridoxal phosphate</keyword>
<evidence type="ECO:0000313" key="8">
    <source>
        <dbReference type="Proteomes" id="UP000053958"/>
    </source>
</evidence>
<comment type="cofactor">
    <cofactor evidence="1">
        <name>pyridoxal 5'-phosphate</name>
        <dbReference type="ChEBI" id="CHEBI:597326"/>
    </cofactor>
</comment>
<dbReference type="AlphaFoldDB" id="A0A0F4YXM3"/>
<gene>
    <name evidence="7" type="ORF">T310_3387</name>
</gene>
<evidence type="ECO:0000256" key="2">
    <source>
        <dbReference type="ARBA" id="ARBA00006966"/>
    </source>
</evidence>
<dbReference type="InterPro" id="IPR023603">
    <property type="entry name" value="Low_specificity_L-TA-like"/>
</dbReference>
<dbReference type="InterPro" id="IPR015424">
    <property type="entry name" value="PyrdxlP-dep_Trfase"/>
</dbReference>